<evidence type="ECO:0000313" key="1">
    <source>
        <dbReference type="EMBL" id="KAJ0197090.1"/>
    </source>
</evidence>
<proteinExistence type="predicted"/>
<dbReference type="AlphaFoldDB" id="A0A9R1UZW3"/>
<organism evidence="1 2">
    <name type="scientific">Lactuca sativa</name>
    <name type="common">Garden lettuce</name>
    <dbReference type="NCBI Taxonomy" id="4236"/>
    <lineage>
        <taxon>Eukaryota</taxon>
        <taxon>Viridiplantae</taxon>
        <taxon>Streptophyta</taxon>
        <taxon>Embryophyta</taxon>
        <taxon>Tracheophyta</taxon>
        <taxon>Spermatophyta</taxon>
        <taxon>Magnoliopsida</taxon>
        <taxon>eudicotyledons</taxon>
        <taxon>Gunneridae</taxon>
        <taxon>Pentapetalae</taxon>
        <taxon>asterids</taxon>
        <taxon>campanulids</taxon>
        <taxon>Asterales</taxon>
        <taxon>Asteraceae</taxon>
        <taxon>Cichorioideae</taxon>
        <taxon>Cichorieae</taxon>
        <taxon>Lactucinae</taxon>
        <taxon>Lactuca</taxon>
    </lineage>
</organism>
<evidence type="ECO:0000313" key="2">
    <source>
        <dbReference type="Proteomes" id="UP000235145"/>
    </source>
</evidence>
<reference evidence="1 2" key="1">
    <citation type="journal article" date="2017" name="Nat. Commun.">
        <title>Genome assembly with in vitro proximity ligation data and whole-genome triplication in lettuce.</title>
        <authorList>
            <person name="Reyes-Chin-Wo S."/>
            <person name="Wang Z."/>
            <person name="Yang X."/>
            <person name="Kozik A."/>
            <person name="Arikit S."/>
            <person name="Song C."/>
            <person name="Xia L."/>
            <person name="Froenicke L."/>
            <person name="Lavelle D.O."/>
            <person name="Truco M.J."/>
            <person name="Xia R."/>
            <person name="Zhu S."/>
            <person name="Xu C."/>
            <person name="Xu H."/>
            <person name="Xu X."/>
            <person name="Cox K."/>
            <person name="Korf I."/>
            <person name="Meyers B.C."/>
            <person name="Michelmore R.W."/>
        </authorList>
    </citation>
    <scope>NUCLEOTIDE SEQUENCE [LARGE SCALE GENOMIC DNA]</scope>
    <source>
        <strain evidence="2">cv. Salinas</strain>
        <tissue evidence="1">Seedlings</tissue>
    </source>
</reference>
<accession>A0A9R1UZW3</accession>
<name>A0A9R1UZW3_LACSA</name>
<dbReference type="EMBL" id="NBSK02000007">
    <property type="protein sequence ID" value="KAJ0197090.1"/>
    <property type="molecule type" value="Genomic_DNA"/>
</dbReference>
<dbReference type="Proteomes" id="UP000235145">
    <property type="component" value="Unassembled WGS sequence"/>
</dbReference>
<protein>
    <submittedName>
        <fullName evidence="1">Uncharacterized protein</fullName>
    </submittedName>
</protein>
<keyword evidence="2" id="KW-1185">Reference proteome</keyword>
<sequence length="122" mass="13951">MNNILFVIPPFFPFISSTDYLRVHHQLEFHVSPEVGATINRLHHIGSMKPFFSRKQVINEGNNTTKVATKMNREHFGLDKFSLFGSLSNVGVMVSVIASGQIVEYSGRKRGFGSIWYWDYII</sequence>
<gene>
    <name evidence="1" type="ORF">LSAT_V11C700387750</name>
</gene>
<comment type="caution">
    <text evidence="1">The sequence shown here is derived from an EMBL/GenBank/DDBJ whole genome shotgun (WGS) entry which is preliminary data.</text>
</comment>